<proteinExistence type="predicted"/>
<reference evidence="3" key="1">
    <citation type="submission" date="2016-10" db="EMBL/GenBank/DDBJ databases">
        <authorList>
            <person name="Varghese N."/>
            <person name="Submissions S."/>
        </authorList>
    </citation>
    <scope>NUCLEOTIDE SEQUENCE [LARGE SCALE GENOMIC DNA]</scope>
    <source>
        <strain evidence="3">DSM 44142</strain>
    </source>
</reference>
<dbReference type="Proteomes" id="UP000183053">
    <property type="component" value="Unassembled WGS sequence"/>
</dbReference>
<dbReference type="RefSeq" id="WP_068568566.1">
    <property type="nucleotide sequence ID" value="NZ_FNLF01000002.1"/>
</dbReference>
<sequence length="137" mass="13705">MSRYTKVVSFAGALALCGSAAGVTGAAAEPTGCNVGNDLLVTAGQSQSVPAAADFFSTWPSTADPAVTSTVVDWRNTTTGQVGSQRAPGAPGFIAGQLSSSINGVPTGVGTVEFTVHVSDTSLNRPYLECSGATVIH</sequence>
<evidence type="ECO:0000313" key="3">
    <source>
        <dbReference type="Proteomes" id="UP000183053"/>
    </source>
</evidence>
<keyword evidence="1" id="KW-0732">Signal</keyword>
<keyword evidence="3" id="KW-1185">Reference proteome</keyword>
<accession>A0A1H1FQL9</accession>
<feature type="chain" id="PRO_5038334043" evidence="1">
    <location>
        <begin position="21"/>
        <end position="137"/>
    </location>
</feature>
<feature type="signal peptide" evidence="1">
    <location>
        <begin position="1"/>
        <end position="20"/>
    </location>
</feature>
<evidence type="ECO:0000256" key="1">
    <source>
        <dbReference type="SAM" id="SignalP"/>
    </source>
</evidence>
<protein>
    <submittedName>
        <fullName evidence="2">Uncharacterized protein</fullName>
    </submittedName>
</protein>
<dbReference type="OrthoDB" id="4550852at2"/>
<dbReference type="AlphaFoldDB" id="A0A1H1FQL9"/>
<evidence type="ECO:0000313" key="2">
    <source>
        <dbReference type="EMBL" id="SDR02826.1"/>
    </source>
</evidence>
<organism evidence="2 3">
    <name type="scientific">Tsukamurella pulmonis</name>
    <dbReference type="NCBI Taxonomy" id="47312"/>
    <lineage>
        <taxon>Bacteria</taxon>
        <taxon>Bacillati</taxon>
        <taxon>Actinomycetota</taxon>
        <taxon>Actinomycetes</taxon>
        <taxon>Mycobacteriales</taxon>
        <taxon>Tsukamurellaceae</taxon>
        <taxon>Tsukamurella</taxon>
    </lineage>
</organism>
<name>A0A1H1FQL9_9ACTN</name>
<dbReference type="EMBL" id="FNLF01000002">
    <property type="protein sequence ID" value="SDR02826.1"/>
    <property type="molecule type" value="Genomic_DNA"/>
</dbReference>
<gene>
    <name evidence="2" type="ORF">SAMN04489765_2838</name>
</gene>